<protein>
    <submittedName>
        <fullName evidence="1">Uncharacterized protein</fullName>
    </submittedName>
</protein>
<gene>
    <name evidence="1" type="ORF">EM6_1848</name>
</gene>
<sequence>MHKWRRILIVLSVLVAVIGGVVCWDVYRAQAVAIDTLTYASAGKVARVEALIDGTSITNRLYNEIAPYEVIPVAAPRPAEHKEGFLQRMWDKSASLFGSKPKPALEPEPQKTIDLHLCAQTAGEAQGFVALLKYLKPQPAKLNWKPDPRIRYGSFAARQYRISGDDYLVVSRNGLDWKVTGLELSVARRKALARTCAGII</sequence>
<reference evidence="2" key="2">
    <citation type="journal article" date="2017" name="Plant Physiol. Biochem.">
        <title>Differential oxidative and antioxidative response of duckweed Lemna minor toward plant growth promoting/inhibiting bacteria.</title>
        <authorList>
            <person name="Ishizawa H."/>
            <person name="Kuroda M."/>
            <person name="Morikawa M."/>
            <person name="Ike M."/>
        </authorList>
    </citation>
    <scope>NUCLEOTIDE SEQUENCE [LARGE SCALE GENOMIC DNA]</scope>
    <source>
        <strain evidence="2">M6</strain>
    </source>
</reference>
<evidence type="ECO:0000313" key="1">
    <source>
        <dbReference type="EMBL" id="BBF81251.1"/>
    </source>
</evidence>
<dbReference type="RefSeq" id="WP_126422203.1">
    <property type="nucleotide sequence ID" value="NZ_AP018827.1"/>
</dbReference>
<evidence type="ECO:0000313" key="2">
    <source>
        <dbReference type="Proteomes" id="UP000278756"/>
    </source>
</evidence>
<proteinExistence type="predicted"/>
<accession>A0A3G9G606</accession>
<dbReference type="AlphaFoldDB" id="A0A3G9G606"/>
<organism evidence="1 2">
    <name type="scientific">Asticcacaulis excentricus</name>
    <dbReference type="NCBI Taxonomy" id="78587"/>
    <lineage>
        <taxon>Bacteria</taxon>
        <taxon>Pseudomonadati</taxon>
        <taxon>Pseudomonadota</taxon>
        <taxon>Alphaproteobacteria</taxon>
        <taxon>Caulobacterales</taxon>
        <taxon>Caulobacteraceae</taxon>
        <taxon>Asticcacaulis</taxon>
    </lineage>
</organism>
<dbReference type="Proteomes" id="UP000278756">
    <property type="component" value="Chromosome 1"/>
</dbReference>
<reference evidence="2" key="1">
    <citation type="journal article" date="2017" name="Biotechnol. Biofuels">
        <title>Evaluation of environmental bacterial communities as a factor affecting the growth of duckweed Lemna minor.</title>
        <authorList>
            <person name="Ishizawa H."/>
            <person name="Kuroda M."/>
            <person name="Morikawa M."/>
            <person name="Ike M."/>
        </authorList>
    </citation>
    <scope>NUCLEOTIDE SEQUENCE [LARGE SCALE GENOMIC DNA]</scope>
    <source>
        <strain evidence="2">M6</strain>
    </source>
</reference>
<dbReference type="OrthoDB" id="7171945at2"/>
<dbReference type="EMBL" id="AP018827">
    <property type="protein sequence ID" value="BBF81251.1"/>
    <property type="molecule type" value="Genomic_DNA"/>
</dbReference>
<name>A0A3G9G606_9CAUL</name>